<proteinExistence type="predicted"/>
<evidence type="ECO:0000313" key="1">
    <source>
        <dbReference type="EMBL" id="CCA70779.1"/>
    </source>
</evidence>
<name>G4THI4_SERID</name>
<dbReference type="InParanoid" id="G4THI4"/>
<accession>G4THI4</accession>
<dbReference type="HOGENOM" id="CLU_1652848_0_0_1"/>
<keyword evidence="2" id="KW-1185">Reference proteome</keyword>
<protein>
    <submittedName>
        <fullName evidence="1">Uncharacterized protein</fullName>
    </submittedName>
</protein>
<dbReference type="AlphaFoldDB" id="G4THI4"/>
<gene>
    <name evidence="1" type="ORF">PIIN_04714</name>
</gene>
<dbReference type="Proteomes" id="UP000007148">
    <property type="component" value="Unassembled WGS sequence"/>
</dbReference>
<reference evidence="1 2" key="1">
    <citation type="journal article" date="2011" name="PLoS Pathog.">
        <title>Endophytic Life Strategies Decoded by Genome and Transcriptome Analyses of the Mutualistic Root Symbiont Piriformospora indica.</title>
        <authorList>
            <person name="Zuccaro A."/>
            <person name="Lahrmann U."/>
            <person name="Guldener U."/>
            <person name="Langen G."/>
            <person name="Pfiffi S."/>
            <person name="Biedenkopf D."/>
            <person name="Wong P."/>
            <person name="Samans B."/>
            <person name="Grimm C."/>
            <person name="Basiewicz M."/>
            <person name="Murat C."/>
            <person name="Martin F."/>
            <person name="Kogel K.H."/>
        </authorList>
    </citation>
    <scope>NUCLEOTIDE SEQUENCE [LARGE SCALE GENOMIC DNA]</scope>
    <source>
        <strain evidence="1 2">DSM 11827</strain>
    </source>
</reference>
<organism evidence="1 2">
    <name type="scientific">Serendipita indica (strain DSM 11827)</name>
    <name type="common">Root endophyte fungus</name>
    <name type="synonym">Piriformospora indica</name>
    <dbReference type="NCBI Taxonomy" id="1109443"/>
    <lineage>
        <taxon>Eukaryota</taxon>
        <taxon>Fungi</taxon>
        <taxon>Dikarya</taxon>
        <taxon>Basidiomycota</taxon>
        <taxon>Agaricomycotina</taxon>
        <taxon>Agaricomycetes</taxon>
        <taxon>Sebacinales</taxon>
        <taxon>Serendipitaceae</taxon>
        <taxon>Serendipita</taxon>
    </lineage>
</organism>
<comment type="caution">
    <text evidence="1">The sequence shown here is derived from an EMBL/GenBank/DDBJ whole genome shotgun (WGS) entry which is preliminary data.</text>
</comment>
<sequence length="160" mass="18051">MVINSSIKECVELVRDAISCQSRKHLSHICRPVAMHIVCRHFQAVRRVDICTFALESRKAKDPPISDICRIQLLVAINRARSLLITRRRDSIRTGFSGSHQPWPSKPSLALELASTPSISPVEVEVICYYCRWSTSTYPPYIPELGSVVPTTTTGQRFDI</sequence>
<dbReference type="EMBL" id="CAFZ01000094">
    <property type="protein sequence ID" value="CCA70779.1"/>
    <property type="molecule type" value="Genomic_DNA"/>
</dbReference>
<evidence type="ECO:0000313" key="2">
    <source>
        <dbReference type="Proteomes" id="UP000007148"/>
    </source>
</evidence>